<reference evidence="1" key="1">
    <citation type="submission" date="2022-05" db="EMBL/GenBank/DDBJ databases">
        <authorList>
            <person name="Park J.-S."/>
        </authorList>
    </citation>
    <scope>NUCLEOTIDE SEQUENCE</scope>
    <source>
        <strain evidence="1">2012CJ34-3</strain>
    </source>
</reference>
<dbReference type="RefSeq" id="WP_249973199.1">
    <property type="nucleotide sequence ID" value="NZ_JAMFLZ010000004.1"/>
</dbReference>
<name>A0ABT0QFD9_9FLAO</name>
<organism evidence="1 2">
    <name type="scientific">Jejuia spongiicola</name>
    <dbReference type="NCBI Taxonomy" id="2942207"/>
    <lineage>
        <taxon>Bacteria</taxon>
        <taxon>Pseudomonadati</taxon>
        <taxon>Bacteroidota</taxon>
        <taxon>Flavobacteriia</taxon>
        <taxon>Flavobacteriales</taxon>
        <taxon>Flavobacteriaceae</taxon>
        <taxon>Jejuia</taxon>
    </lineage>
</organism>
<evidence type="ECO:0000313" key="1">
    <source>
        <dbReference type="EMBL" id="MCL6295569.1"/>
    </source>
</evidence>
<proteinExistence type="predicted"/>
<comment type="caution">
    <text evidence="1">The sequence shown here is derived from an EMBL/GenBank/DDBJ whole genome shotgun (WGS) entry which is preliminary data.</text>
</comment>
<dbReference type="EMBL" id="JAMFLZ010000004">
    <property type="protein sequence ID" value="MCL6295569.1"/>
    <property type="molecule type" value="Genomic_DNA"/>
</dbReference>
<evidence type="ECO:0000313" key="2">
    <source>
        <dbReference type="Proteomes" id="UP001165381"/>
    </source>
</evidence>
<keyword evidence="2" id="KW-1185">Reference proteome</keyword>
<sequence>MRKTIFILTLLVFQQSLFSQKEIVGKVEFYKSEATEFALFRDIKDKYIKNLNKRISKIQLIQKDNTTRVETDSFGTFKVKVLLKDSIRFKVNEHSPIFNGQFEFGYNDIKDTLKLWISDKKLAIHRDSIDEPEFYKKYNEQKAELNFRDDKREILLIQYDWPKDKITEKRKRIKKTYDIIYEYFFNPSQVQMRIMYRYNKVMGKLIGIKENMW</sequence>
<accession>A0ABT0QFD9</accession>
<evidence type="ECO:0008006" key="3">
    <source>
        <dbReference type="Google" id="ProtNLM"/>
    </source>
</evidence>
<gene>
    <name evidence="1" type="ORF">M3P09_11230</name>
</gene>
<protein>
    <recommendedName>
        <fullName evidence="3">DUF4468 domain-containing protein</fullName>
    </recommendedName>
</protein>
<dbReference type="Proteomes" id="UP001165381">
    <property type="component" value="Unassembled WGS sequence"/>
</dbReference>